<dbReference type="EMBL" id="BRPK01000011">
    <property type="protein sequence ID" value="GLB42467.1"/>
    <property type="molecule type" value="Genomic_DNA"/>
</dbReference>
<protein>
    <submittedName>
        <fullName evidence="1">Uncharacterized protein</fullName>
    </submittedName>
</protein>
<dbReference type="AlphaFoldDB" id="A0A9P3PWC1"/>
<accession>A0A9P3PWC1</accession>
<keyword evidence="2" id="KW-1185">Reference proteome</keyword>
<comment type="caution">
    <text evidence="1">The sequence shown here is derived from an EMBL/GenBank/DDBJ whole genome shotgun (WGS) entry which is preliminary data.</text>
</comment>
<dbReference type="Proteomes" id="UP001063166">
    <property type="component" value="Unassembled WGS sequence"/>
</dbReference>
<sequence length="114" mass="12545">MARAPQLEASRALATTREILLLPVPLADFDPIFREALAFCPLSESDTICLRGFRDTHDPRVAKSKRYEDIHISVYRAPAALSNGRQPATSALRHTLNPSGTTACLRKTSTTCHV</sequence>
<evidence type="ECO:0000313" key="2">
    <source>
        <dbReference type="Proteomes" id="UP001063166"/>
    </source>
</evidence>
<name>A0A9P3PWC1_LYOSH</name>
<proteinExistence type="predicted"/>
<gene>
    <name evidence="1" type="ORF">LshimejAT787_1104820</name>
</gene>
<organism evidence="1 2">
    <name type="scientific">Lyophyllum shimeji</name>
    <name type="common">Hon-shimeji</name>
    <name type="synonym">Tricholoma shimeji</name>
    <dbReference type="NCBI Taxonomy" id="47721"/>
    <lineage>
        <taxon>Eukaryota</taxon>
        <taxon>Fungi</taxon>
        <taxon>Dikarya</taxon>
        <taxon>Basidiomycota</taxon>
        <taxon>Agaricomycotina</taxon>
        <taxon>Agaricomycetes</taxon>
        <taxon>Agaricomycetidae</taxon>
        <taxon>Agaricales</taxon>
        <taxon>Tricholomatineae</taxon>
        <taxon>Lyophyllaceae</taxon>
        <taxon>Lyophyllum</taxon>
    </lineage>
</organism>
<reference evidence="1" key="1">
    <citation type="submission" date="2022-07" db="EMBL/GenBank/DDBJ databases">
        <title>The genome of Lyophyllum shimeji provides insight into the initial evolution of ectomycorrhizal fungal genome.</title>
        <authorList>
            <person name="Kobayashi Y."/>
            <person name="Shibata T."/>
            <person name="Hirakawa H."/>
            <person name="Shigenobu S."/>
            <person name="Nishiyama T."/>
            <person name="Yamada A."/>
            <person name="Hasebe M."/>
            <person name="Kawaguchi M."/>
        </authorList>
    </citation>
    <scope>NUCLEOTIDE SEQUENCE</scope>
    <source>
        <strain evidence="1">AT787</strain>
    </source>
</reference>
<evidence type="ECO:0000313" key="1">
    <source>
        <dbReference type="EMBL" id="GLB42467.1"/>
    </source>
</evidence>